<sequence length="115" mass="13273">MTSEYKTLTSIQQEIDDYINQYKVGYFGPLTQMARLTEELGELAREVTHHYGEKEKKSTEASASVEEELGDLVIAAIIMANSLNIDLSQVIETNMIKFRQRDKYRFERKDGMTND</sequence>
<dbReference type="RefSeq" id="WP_206966241.1">
    <property type="nucleotide sequence ID" value="NZ_JAFLVX010000018.1"/>
</dbReference>
<feature type="domain" description="NTP pyrophosphohydrolase MazG-like" evidence="1">
    <location>
        <begin position="28"/>
        <end position="106"/>
    </location>
</feature>
<dbReference type="EMBL" id="JAFLVX010000018">
    <property type="protein sequence ID" value="MBO0476840.1"/>
    <property type="molecule type" value="Genomic_DNA"/>
</dbReference>
<dbReference type="PANTHER" id="PTHR42692">
    <property type="entry name" value="NUCLEOTIDE PYROPHOSPHOHYDROLASE"/>
    <property type="match status" value="1"/>
</dbReference>
<dbReference type="SUPFAM" id="SSF101386">
    <property type="entry name" value="all-alpha NTP pyrophosphatases"/>
    <property type="match status" value="1"/>
</dbReference>
<dbReference type="InterPro" id="IPR004518">
    <property type="entry name" value="MazG-like_dom"/>
</dbReference>
<dbReference type="InterPro" id="IPR012359">
    <property type="entry name" value="MazG-related_YpjD"/>
</dbReference>
<dbReference type="CDD" id="cd11531">
    <property type="entry name" value="NTP-PPase_BsYpjD"/>
    <property type="match status" value="1"/>
</dbReference>
<comment type="caution">
    <text evidence="2">The sequence shown here is derived from an EMBL/GenBank/DDBJ whole genome shotgun (WGS) entry which is preliminary data.</text>
</comment>
<organism evidence="2 3">
    <name type="scientific">Candidatus Vagococcus giribetii</name>
    <dbReference type="NCBI Taxonomy" id="2230876"/>
    <lineage>
        <taxon>Bacteria</taxon>
        <taxon>Bacillati</taxon>
        <taxon>Bacillota</taxon>
        <taxon>Bacilli</taxon>
        <taxon>Lactobacillales</taxon>
        <taxon>Enterococcaceae</taxon>
        <taxon>Vagococcus</taxon>
    </lineage>
</organism>
<accession>A0ABS3HU18</accession>
<gene>
    <name evidence="2" type="ORF">DOK76_07145</name>
</gene>
<dbReference type="PIRSF" id="PIRSF029904">
    <property type="entry name" value="UCP029904_pph"/>
    <property type="match status" value="1"/>
</dbReference>
<dbReference type="Proteomes" id="UP000664857">
    <property type="component" value="Unassembled WGS sequence"/>
</dbReference>
<reference evidence="2 3" key="1">
    <citation type="submission" date="2021-03" db="EMBL/GenBank/DDBJ databases">
        <title>Enterococcal diversity collection.</title>
        <authorList>
            <person name="Gilmore M.S."/>
            <person name="Schwartzman J."/>
            <person name="Van Tyne D."/>
            <person name="Martin M."/>
            <person name="Earl A.M."/>
            <person name="Manson A.L."/>
            <person name="Straub T."/>
            <person name="Salamzade R."/>
            <person name="Saavedra J."/>
            <person name="Lebreton F."/>
            <person name="Prichula J."/>
            <person name="Schaufler K."/>
            <person name="Gaca A."/>
            <person name="Sgardioli B."/>
            <person name="Wagenaar J."/>
            <person name="Strong T."/>
        </authorList>
    </citation>
    <scope>NUCLEOTIDE SEQUENCE [LARGE SCALE GENOMIC DNA]</scope>
    <source>
        <strain evidence="2 3">DIV0080</strain>
    </source>
</reference>
<protein>
    <submittedName>
        <fullName evidence="2">Nucleotide pyrophosphohydrolase</fullName>
    </submittedName>
</protein>
<dbReference type="PANTHER" id="PTHR42692:SF2">
    <property type="entry name" value="IG HYPOTHETICAL 16995"/>
    <property type="match status" value="1"/>
</dbReference>
<dbReference type="Pfam" id="PF03819">
    <property type="entry name" value="MazG"/>
    <property type="match status" value="1"/>
</dbReference>
<proteinExistence type="predicted"/>
<evidence type="ECO:0000259" key="1">
    <source>
        <dbReference type="Pfam" id="PF03819"/>
    </source>
</evidence>
<dbReference type="InterPro" id="IPR047046">
    <property type="entry name" value="YpjD/YvdC"/>
</dbReference>
<dbReference type="Gene3D" id="1.10.287.1080">
    <property type="entry name" value="MazG-like"/>
    <property type="match status" value="1"/>
</dbReference>
<evidence type="ECO:0000313" key="3">
    <source>
        <dbReference type="Proteomes" id="UP000664857"/>
    </source>
</evidence>
<evidence type="ECO:0000313" key="2">
    <source>
        <dbReference type="EMBL" id="MBO0476840.1"/>
    </source>
</evidence>
<name>A0ABS3HU18_9ENTE</name>
<keyword evidence="3" id="KW-1185">Reference proteome</keyword>